<dbReference type="RefSeq" id="XP_011132586.1">
    <property type="nucleotide sequence ID" value="XM_011134284.1"/>
</dbReference>
<organism evidence="2 3">
    <name type="scientific">Gregarina niphandrodes</name>
    <name type="common">Septate eugregarine</name>
    <dbReference type="NCBI Taxonomy" id="110365"/>
    <lineage>
        <taxon>Eukaryota</taxon>
        <taxon>Sar</taxon>
        <taxon>Alveolata</taxon>
        <taxon>Apicomplexa</taxon>
        <taxon>Conoidasida</taxon>
        <taxon>Gregarinasina</taxon>
        <taxon>Eugregarinorida</taxon>
        <taxon>Gregarinidae</taxon>
        <taxon>Gregarina</taxon>
    </lineage>
</organism>
<evidence type="ECO:0008006" key="4">
    <source>
        <dbReference type="Google" id="ProtNLM"/>
    </source>
</evidence>
<keyword evidence="3" id="KW-1185">Reference proteome</keyword>
<evidence type="ECO:0000313" key="3">
    <source>
        <dbReference type="Proteomes" id="UP000019763"/>
    </source>
</evidence>
<dbReference type="Proteomes" id="UP000019763">
    <property type="component" value="Unassembled WGS sequence"/>
</dbReference>
<evidence type="ECO:0000256" key="1">
    <source>
        <dbReference type="SAM" id="SignalP"/>
    </source>
</evidence>
<feature type="chain" id="PRO_5001514868" description="Transmembrane protein" evidence="1">
    <location>
        <begin position="21"/>
        <end position="440"/>
    </location>
</feature>
<reference evidence="2" key="1">
    <citation type="submission" date="2013-12" db="EMBL/GenBank/DDBJ databases">
        <authorList>
            <person name="Omoto C.K."/>
            <person name="Sibley D."/>
            <person name="Venepally P."/>
            <person name="Hadjithomas M."/>
            <person name="Karamycheva S."/>
            <person name="Brunk B."/>
            <person name="Roos D."/>
            <person name="Caler E."/>
            <person name="Lorenzi H."/>
        </authorList>
    </citation>
    <scope>NUCLEOTIDE SEQUENCE</scope>
</reference>
<dbReference type="VEuPathDB" id="CryptoDB:GNI_141260"/>
<dbReference type="AlphaFoldDB" id="A0A023B062"/>
<accession>A0A023B062</accession>
<protein>
    <recommendedName>
        <fullName evidence="4">Transmembrane protein</fullName>
    </recommendedName>
</protein>
<name>A0A023B062_GRENI</name>
<comment type="caution">
    <text evidence="2">The sequence shown here is derived from an EMBL/GenBank/DDBJ whole genome shotgun (WGS) entry which is preliminary data.</text>
</comment>
<proteinExistence type="predicted"/>
<dbReference type="GeneID" id="22915012"/>
<gene>
    <name evidence="2" type="ORF">GNI_141260</name>
</gene>
<keyword evidence="1" id="KW-0732">Signal</keyword>
<dbReference type="EMBL" id="AFNH02001044">
    <property type="protein sequence ID" value="EZG45055.1"/>
    <property type="molecule type" value="Genomic_DNA"/>
</dbReference>
<feature type="signal peptide" evidence="1">
    <location>
        <begin position="1"/>
        <end position="20"/>
    </location>
</feature>
<sequence>MKSLLVFSSCLLFNAFVCEGMIRIFRPFNRQQSNEGLAGPAIGNAACGNGAGSQWIRASPPSKWLSEYGTDYLLVYPGMKLTFIYDTPVSGTSIHQLQYCSPPSNYVGSEQIDDACFKPMQRHPEEDQTPYLEEYPDIDFFLDPSCTLNYALDEPEYRSSWIVPRSLRTQWPVLFRWVVQLSYTSCPHPAVCPPTIPDKIKNWVYKDADLGMECPIGIGTTAAAIDGCPNEEPCKANQSQVKLCLDAYAIDIASQGEWPADADGNSNGSAANLNTEAVRVATPCPTSARVRTHEVEVQVGKPQVAETQVGESDVSETRGYDRALVCELASLEMRAALVNAPHAVNFDNLQRYLTLAYSPESEDYAYLSKEAYWLLYLLNSDFCENAVNSDEHACGKWCTETVESSGSTLAQMVQYCAAVGVSQASDCLSVYGAILVCSAR</sequence>
<evidence type="ECO:0000313" key="2">
    <source>
        <dbReference type="EMBL" id="EZG45055.1"/>
    </source>
</evidence>